<dbReference type="InterPro" id="IPR029016">
    <property type="entry name" value="GAF-like_dom_sf"/>
</dbReference>
<protein>
    <submittedName>
        <fullName evidence="6">IclR family transcriptional regulator</fullName>
    </submittedName>
</protein>
<evidence type="ECO:0000259" key="5">
    <source>
        <dbReference type="PROSITE" id="PS51078"/>
    </source>
</evidence>
<reference evidence="6 7" key="1">
    <citation type="journal article" date="2007" name="Int. J. Syst. Evol. Microbiol.">
        <title>Halomonas saccharevitans sp. nov., Halomonas arcis sp. nov. and Halomonas subterranea sp. nov., halophilic bacteria isolated from hypersaline environments of China.</title>
        <authorList>
            <person name="Xu X.W."/>
            <person name="Wu Y.H."/>
            <person name="Zhou Z."/>
            <person name="Wang C.S."/>
            <person name="Zhou Y.G."/>
            <person name="Zhang H.B."/>
            <person name="Wang Y."/>
            <person name="Wu M."/>
        </authorList>
    </citation>
    <scope>NUCLEOTIDE SEQUENCE [LARGE SCALE GENOMIC DNA]</scope>
    <source>
        <strain evidence="6 7">TBZ3</strain>
    </source>
</reference>
<keyword evidence="1" id="KW-0805">Transcription regulation</keyword>
<proteinExistence type="predicted"/>
<dbReference type="GO" id="GO:0003700">
    <property type="term" value="F:DNA-binding transcription factor activity"/>
    <property type="evidence" value="ECO:0007669"/>
    <property type="project" value="TreeGrafter"/>
</dbReference>
<dbReference type="Gene3D" id="3.30.450.40">
    <property type="match status" value="1"/>
</dbReference>
<feature type="domain" description="HTH iclR-type" evidence="4">
    <location>
        <begin position="21"/>
        <end position="83"/>
    </location>
</feature>
<dbReference type="InterPro" id="IPR014757">
    <property type="entry name" value="Tscrpt_reg_IclR_C"/>
</dbReference>
<dbReference type="InterPro" id="IPR036390">
    <property type="entry name" value="WH_DNA-bd_sf"/>
</dbReference>
<dbReference type="SMART" id="SM00346">
    <property type="entry name" value="HTH_ICLR"/>
    <property type="match status" value="1"/>
</dbReference>
<dbReference type="RefSeq" id="WP_138182397.1">
    <property type="nucleotide sequence ID" value="NZ_VBUI01000026.1"/>
</dbReference>
<dbReference type="GO" id="GO:0045892">
    <property type="term" value="P:negative regulation of DNA-templated transcription"/>
    <property type="evidence" value="ECO:0007669"/>
    <property type="project" value="TreeGrafter"/>
</dbReference>
<keyword evidence="7" id="KW-1185">Reference proteome</keyword>
<evidence type="ECO:0000313" key="7">
    <source>
        <dbReference type="Proteomes" id="UP000306973"/>
    </source>
</evidence>
<dbReference type="InterPro" id="IPR050707">
    <property type="entry name" value="HTH_MetabolicPath_Reg"/>
</dbReference>
<dbReference type="GO" id="GO:0003677">
    <property type="term" value="F:DNA binding"/>
    <property type="evidence" value="ECO:0007669"/>
    <property type="project" value="UniProtKB-KW"/>
</dbReference>
<dbReference type="PANTHER" id="PTHR30136">
    <property type="entry name" value="HELIX-TURN-HELIX TRANSCRIPTIONAL REGULATOR, ICLR FAMILY"/>
    <property type="match status" value="1"/>
</dbReference>
<sequence length="276" mass="30655">MHQPAQFEDDQSTPAKDRSFVTALARGLELLRAFGPGEEYLGNAELSSRTGIPRPTVSRLTYTLTQLGYLKHDTRLEKYRLGAGILALGYRFLASQGIREIARPYMQQLADATDCAIALGTVDRYSMTYLEVCQGSGPLVMRLETGSRIPVTTTAIGRAWLCGISKQQRETFLEGVRRRDPDGWPAVKKVMEKSLDDYARYGFCLSEGDWERDVSAVAIPLILEDGAEVMAINCGGSSLRLSHRILVENLGPRLKEIEQQIHAELRHGGDLLTRPS</sequence>
<evidence type="ECO:0000313" key="6">
    <source>
        <dbReference type="EMBL" id="TLF47454.1"/>
    </source>
</evidence>
<keyword evidence="2" id="KW-0238">DNA-binding</keyword>
<dbReference type="Pfam" id="PF09339">
    <property type="entry name" value="HTH_IclR"/>
    <property type="match status" value="1"/>
</dbReference>
<dbReference type="PROSITE" id="PS51078">
    <property type="entry name" value="ICLR_ED"/>
    <property type="match status" value="1"/>
</dbReference>
<accession>A0A5R8MCZ8</accession>
<feature type="domain" description="IclR-ED" evidence="5">
    <location>
        <begin position="84"/>
        <end position="267"/>
    </location>
</feature>
<dbReference type="OrthoDB" id="9807558at2"/>
<dbReference type="AlphaFoldDB" id="A0A5R8MCZ8"/>
<dbReference type="InterPro" id="IPR005471">
    <property type="entry name" value="Tscrpt_reg_IclR_N"/>
</dbReference>
<evidence type="ECO:0000256" key="2">
    <source>
        <dbReference type="ARBA" id="ARBA00023125"/>
    </source>
</evidence>
<evidence type="ECO:0000259" key="4">
    <source>
        <dbReference type="PROSITE" id="PS51077"/>
    </source>
</evidence>
<keyword evidence="3" id="KW-0804">Transcription</keyword>
<evidence type="ECO:0000256" key="3">
    <source>
        <dbReference type="ARBA" id="ARBA00023163"/>
    </source>
</evidence>
<dbReference type="SUPFAM" id="SSF55781">
    <property type="entry name" value="GAF domain-like"/>
    <property type="match status" value="1"/>
</dbReference>
<dbReference type="InterPro" id="IPR036388">
    <property type="entry name" value="WH-like_DNA-bd_sf"/>
</dbReference>
<dbReference type="Pfam" id="PF01614">
    <property type="entry name" value="IclR_C"/>
    <property type="match status" value="1"/>
</dbReference>
<dbReference type="PROSITE" id="PS51077">
    <property type="entry name" value="HTH_ICLR"/>
    <property type="match status" value="1"/>
</dbReference>
<dbReference type="SUPFAM" id="SSF46785">
    <property type="entry name" value="Winged helix' DNA-binding domain"/>
    <property type="match status" value="1"/>
</dbReference>
<dbReference type="EMBL" id="VBUI01000026">
    <property type="protein sequence ID" value="TLF47454.1"/>
    <property type="molecule type" value="Genomic_DNA"/>
</dbReference>
<name>A0A5R8MCZ8_9GAMM</name>
<dbReference type="PANTHER" id="PTHR30136:SF33">
    <property type="entry name" value="TRANSCRIPTIONAL REGULATORY PROTEIN"/>
    <property type="match status" value="1"/>
</dbReference>
<gene>
    <name evidence="6" type="ORF">FEI13_15335</name>
</gene>
<dbReference type="Gene3D" id="1.10.10.10">
    <property type="entry name" value="Winged helix-like DNA-binding domain superfamily/Winged helix DNA-binding domain"/>
    <property type="match status" value="1"/>
</dbReference>
<comment type="caution">
    <text evidence="6">The sequence shown here is derived from an EMBL/GenBank/DDBJ whole genome shotgun (WGS) entry which is preliminary data.</text>
</comment>
<evidence type="ECO:0000256" key="1">
    <source>
        <dbReference type="ARBA" id="ARBA00023015"/>
    </source>
</evidence>
<organism evidence="6 7">
    <name type="scientific">Halomonas urmiana</name>
    <dbReference type="NCBI Taxonomy" id="490901"/>
    <lineage>
        <taxon>Bacteria</taxon>
        <taxon>Pseudomonadati</taxon>
        <taxon>Pseudomonadota</taxon>
        <taxon>Gammaproteobacteria</taxon>
        <taxon>Oceanospirillales</taxon>
        <taxon>Halomonadaceae</taxon>
        <taxon>Halomonas</taxon>
    </lineage>
</organism>
<dbReference type="Proteomes" id="UP000306973">
    <property type="component" value="Unassembled WGS sequence"/>
</dbReference>